<dbReference type="Pfam" id="PF00294">
    <property type="entry name" value="PfkB"/>
    <property type="match status" value="1"/>
</dbReference>
<proteinExistence type="inferred from homology"/>
<dbReference type="GO" id="GO:0004747">
    <property type="term" value="F:ribokinase activity"/>
    <property type="evidence" value="ECO:0007669"/>
    <property type="project" value="UniProtKB-UniRule"/>
</dbReference>
<feature type="binding site" evidence="9">
    <location>
        <position position="184"/>
    </location>
    <ligand>
        <name>ATP</name>
        <dbReference type="ChEBI" id="CHEBI:30616"/>
    </ligand>
</feature>
<evidence type="ECO:0000256" key="1">
    <source>
        <dbReference type="ARBA" id="ARBA00022679"/>
    </source>
</evidence>
<evidence type="ECO:0000256" key="8">
    <source>
        <dbReference type="ARBA" id="ARBA00023277"/>
    </source>
</evidence>
<dbReference type="InterPro" id="IPR011611">
    <property type="entry name" value="PfkB_dom"/>
</dbReference>
<keyword evidence="4 9" id="KW-0418">Kinase</keyword>
<dbReference type="RefSeq" id="WP_091007583.1">
    <property type="nucleotide sequence ID" value="NZ_FOGP01000001.1"/>
</dbReference>
<dbReference type="UniPathway" id="UPA00916">
    <property type="reaction ID" value="UER00889"/>
</dbReference>
<accession>A0A1H9N8X2</accession>
<evidence type="ECO:0000256" key="7">
    <source>
        <dbReference type="ARBA" id="ARBA00022958"/>
    </source>
</evidence>
<feature type="binding site" evidence="9">
    <location>
        <position position="285"/>
    </location>
    <ligand>
        <name>K(+)</name>
        <dbReference type="ChEBI" id="CHEBI:29103"/>
    </ligand>
</feature>
<sequence length="309" mass="32800">MHKVIVFGSLNMDMSVQCRTVPRRGETEIGDKFLTTPGGKGGNQAVAAARMGADTFMVGKVGDDPEGRALVASLARHGVACTNVSVSETEQTGRAVVIRAEGDNRIVVDPAANASITYQEVRAAIHGLSGTGNIFLTQLEGDFETTMQSILCAKRNGFYTVLNASPARSIPAEVYKALDLLCVNESECELLTGIDPTNDEARENALWYFDAQGVKNAVITLGRRGSVALIDDKYVKIPTYRVDTVDTTGAGDAYLGELVAHLAFGGDLRESMVYASACAALCVGKVGSQAAMPTWDEVESFVAEHGGLK</sequence>
<dbReference type="Proteomes" id="UP000199128">
    <property type="component" value="Unassembled WGS sequence"/>
</dbReference>
<feature type="binding site" evidence="9">
    <location>
        <begin position="11"/>
        <end position="13"/>
    </location>
    <ligand>
        <name>substrate</name>
    </ligand>
</feature>
<feature type="binding site" evidence="9">
    <location>
        <begin position="251"/>
        <end position="252"/>
    </location>
    <ligand>
        <name>ATP</name>
        <dbReference type="ChEBI" id="CHEBI:30616"/>
    </ligand>
</feature>
<evidence type="ECO:0000259" key="10">
    <source>
        <dbReference type="Pfam" id="PF00294"/>
    </source>
</evidence>
<feature type="binding site" evidence="9">
    <location>
        <position position="287"/>
    </location>
    <ligand>
        <name>K(+)</name>
        <dbReference type="ChEBI" id="CHEBI:29103"/>
    </ligand>
</feature>
<feature type="binding site" evidence="9">
    <location>
        <position position="252"/>
    </location>
    <ligand>
        <name>substrate</name>
    </ligand>
</feature>
<dbReference type="AlphaFoldDB" id="A0A1H9N8X2"/>
<dbReference type="Gene3D" id="3.40.1190.20">
    <property type="match status" value="1"/>
</dbReference>
<feature type="binding site" evidence="9">
    <location>
        <begin position="220"/>
        <end position="225"/>
    </location>
    <ligand>
        <name>ATP</name>
        <dbReference type="ChEBI" id="CHEBI:30616"/>
    </ligand>
</feature>
<dbReference type="GO" id="GO:0005524">
    <property type="term" value="F:ATP binding"/>
    <property type="evidence" value="ECO:0007669"/>
    <property type="project" value="UniProtKB-UniRule"/>
</dbReference>
<feature type="binding site" evidence="9">
    <location>
        <position position="140"/>
    </location>
    <ligand>
        <name>substrate</name>
    </ligand>
</feature>
<evidence type="ECO:0000313" key="11">
    <source>
        <dbReference type="EMBL" id="SER32261.1"/>
    </source>
</evidence>
<keyword evidence="6 9" id="KW-0460">Magnesium</keyword>
<comment type="activity regulation">
    <text evidence="9">Activated by a monovalent cation that binds near, but not in, the active site. The most likely occupant of the site in vivo is potassium. Ion binding induces a conformational change that may alter substrate affinity.</text>
</comment>
<comment type="catalytic activity">
    <reaction evidence="9">
        <text>D-ribose + ATP = D-ribose 5-phosphate + ADP + H(+)</text>
        <dbReference type="Rhea" id="RHEA:13697"/>
        <dbReference type="ChEBI" id="CHEBI:15378"/>
        <dbReference type="ChEBI" id="CHEBI:30616"/>
        <dbReference type="ChEBI" id="CHEBI:47013"/>
        <dbReference type="ChEBI" id="CHEBI:78346"/>
        <dbReference type="ChEBI" id="CHEBI:456216"/>
        <dbReference type="EC" id="2.7.1.15"/>
    </reaction>
</comment>
<dbReference type="PRINTS" id="PR00990">
    <property type="entry name" value="RIBOKINASE"/>
</dbReference>
<feature type="binding site" evidence="9">
    <location>
        <begin position="39"/>
        <end position="43"/>
    </location>
    <ligand>
        <name>substrate</name>
    </ligand>
</feature>
<keyword evidence="9" id="KW-0963">Cytoplasm</keyword>
<feature type="active site" description="Proton acceptor" evidence="9">
    <location>
        <position position="252"/>
    </location>
</feature>
<dbReference type="EC" id="2.7.1.15" evidence="9"/>
<dbReference type="HAMAP" id="MF_01987">
    <property type="entry name" value="Ribokinase"/>
    <property type="match status" value="1"/>
</dbReference>
<dbReference type="PANTHER" id="PTHR10584">
    <property type="entry name" value="SUGAR KINASE"/>
    <property type="match status" value="1"/>
</dbReference>
<feature type="domain" description="Carbohydrate kinase PfkB" evidence="10">
    <location>
        <begin position="1"/>
        <end position="294"/>
    </location>
</feature>
<dbReference type="SUPFAM" id="SSF53613">
    <property type="entry name" value="Ribokinase-like"/>
    <property type="match status" value="1"/>
</dbReference>
<comment type="similarity">
    <text evidence="9">Belongs to the carbohydrate kinase PfkB family. Ribokinase subfamily.</text>
</comment>
<dbReference type="PANTHER" id="PTHR10584:SF166">
    <property type="entry name" value="RIBOKINASE"/>
    <property type="match status" value="1"/>
</dbReference>
<dbReference type="EMBL" id="FOGP01000001">
    <property type="protein sequence ID" value="SER32261.1"/>
    <property type="molecule type" value="Genomic_DNA"/>
</dbReference>
<evidence type="ECO:0000256" key="5">
    <source>
        <dbReference type="ARBA" id="ARBA00022840"/>
    </source>
</evidence>
<comment type="subcellular location">
    <subcellularLocation>
        <location evidence="9">Cytoplasm</location>
    </subcellularLocation>
</comment>
<comment type="subunit">
    <text evidence="9">Homodimer.</text>
</comment>
<comment type="function">
    <text evidence="9">Catalyzes the phosphorylation of ribose at O-5 in a reaction requiring ATP and magnesium. The resulting D-ribose-5-phosphate can then be used either for sythesis of nucleotides, histidine, and tryptophan, or as a component of the pentose phosphate pathway.</text>
</comment>
<keyword evidence="2 9" id="KW-0479">Metal-binding</keyword>
<comment type="cofactor">
    <cofactor evidence="9">
        <name>Mg(2+)</name>
        <dbReference type="ChEBI" id="CHEBI:18420"/>
    </cofactor>
    <text evidence="9">Requires a divalent cation, most likely magnesium in vivo, as an electrophilic catalyst to aid phosphoryl group transfer. It is the chelate of the metal and the nucleotide that is the actual substrate.</text>
</comment>
<keyword evidence="3 9" id="KW-0547">Nucleotide-binding</keyword>
<comment type="caution">
    <text evidence="9">Lacks conserved residue(s) required for the propagation of feature annotation.</text>
</comment>
<reference evidence="12" key="1">
    <citation type="submission" date="2016-10" db="EMBL/GenBank/DDBJ databases">
        <authorList>
            <person name="Varghese N."/>
            <person name="Submissions S."/>
        </authorList>
    </citation>
    <scope>NUCLEOTIDE SEQUENCE [LARGE SCALE GENOMIC DNA]</scope>
    <source>
        <strain evidence="12">KHGC19</strain>
    </source>
</reference>
<keyword evidence="8 9" id="KW-0119">Carbohydrate metabolism</keyword>
<evidence type="ECO:0000313" key="12">
    <source>
        <dbReference type="Proteomes" id="UP000199128"/>
    </source>
</evidence>
<feature type="binding site" evidence="9">
    <location>
        <position position="282"/>
    </location>
    <ligand>
        <name>K(+)</name>
        <dbReference type="ChEBI" id="CHEBI:29103"/>
    </ligand>
</feature>
<dbReference type="GO" id="GO:0046872">
    <property type="term" value="F:metal ion binding"/>
    <property type="evidence" value="ECO:0007669"/>
    <property type="project" value="UniProtKB-KW"/>
</dbReference>
<evidence type="ECO:0000256" key="6">
    <source>
        <dbReference type="ARBA" id="ARBA00022842"/>
    </source>
</evidence>
<dbReference type="InterPro" id="IPR002139">
    <property type="entry name" value="Ribo/fructo_kinase"/>
</dbReference>
<protein>
    <recommendedName>
        <fullName evidence="9">Ribokinase</fullName>
        <shortName evidence="9">RK</shortName>
        <ecNumber evidence="9">2.7.1.15</ecNumber>
    </recommendedName>
</protein>
<keyword evidence="7 9" id="KW-0630">Potassium</keyword>
<dbReference type="GO" id="GO:0019303">
    <property type="term" value="P:D-ribose catabolic process"/>
    <property type="evidence" value="ECO:0007669"/>
    <property type="project" value="UniProtKB-UniRule"/>
</dbReference>
<evidence type="ECO:0000256" key="4">
    <source>
        <dbReference type="ARBA" id="ARBA00022777"/>
    </source>
</evidence>
<evidence type="ECO:0000256" key="3">
    <source>
        <dbReference type="ARBA" id="ARBA00022741"/>
    </source>
</evidence>
<keyword evidence="5 9" id="KW-0067">ATP-binding</keyword>
<feature type="binding site" evidence="9">
    <location>
        <position position="248"/>
    </location>
    <ligand>
        <name>K(+)</name>
        <dbReference type="ChEBI" id="CHEBI:29103"/>
    </ligand>
</feature>
<comment type="pathway">
    <text evidence="9">Carbohydrate metabolism; D-ribose degradation; D-ribose 5-phosphate from beta-D-ribopyranose: step 2/2.</text>
</comment>
<evidence type="ECO:0000256" key="2">
    <source>
        <dbReference type="ARBA" id="ARBA00022723"/>
    </source>
</evidence>
<dbReference type="InterPro" id="IPR011877">
    <property type="entry name" value="Ribokinase"/>
</dbReference>
<gene>
    <name evidence="9" type="primary">rbsK</name>
    <name evidence="11" type="ORF">SAMN05216446_0288</name>
</gene>
<dbReference type="GO" id="GO:0005829">
    <property type="term" value="C:cytosol"/>
    <property type="evidence" value="ECO:0007669"/>
    <property type="project" value="TreeGrafter"/>
</dbReference>
<evidence type="ECO:0000256" key="9">
    <source>
        <dbReference type="HAMAP-Rule" id="MF_01987"/>
    </source>
</evidence>
<feature type="binding site" evidence="9">
    <location>
        <position position="246"/>
    </location>
    <ligand>
        <name>K(+)</name>
        <dbReference type="ChEBI" id="CHEBI:29103"/>
    </ligand>
</feature>
<dbReference type="CDD" id="cd01174">
    <property type="entry name" value="ribokinase"/>
    <property type="match status" value="1"/>
</dbReference>
<keyword evidence="1 9" id="KW-0808">Transferase</keyword>
<dbReference type="InterPro" id="IPR029056">
    <property type="entry name" value="Ribokinase-like"/>
</dbReference>
<name>A0A1H9N8X2_9ACTN</name>
<organism evidence="11 12">
    <name type="scientific">Parafannyhessea umbonata</name>
    <dbReference type="NCBI Taxonomy" id="604330"/>
    <lineage>
        <taxon>Bacteria</taxon>
        <taxon>Bacillati</taxon>
        <taxon>Actinomycetota</taxon>
        <taxon>Coriobacteriia</taxon>
        <taxon>Coriobacteriales</taxon>
        <taxon>Atopobiaceae</taxon>
        <taxon>Parafannyhessea</taxon>
    </lineage>
</organism>